<dbReference type="AlphaFoldDB" id="A0AAP4WWF9"/>
<name>A0AAP4WWF9_9GAMM</name>
<feature type="region of interest" description="Disordered" evidence="1">
    <location>
        <begin position="1"/>
        <end position="22"/>
    </location>
</feature>
<comment type="caution">
    <text evidence="2">The sequence shown here is derived from an EMBL/GenBank/DDBJ whole genome shotgun (WGS) entry which is preliminary data.</text>
</comment>
<dbReference type="Proteomes" id="UP001170481">
    <property type="component" value="Unassembled WGS sequence"/>
</dbReference>
<reference evidence="2" key="1">
    <citation type="submission" date="2023-07" db="EMBL/GenBank/DDBJ databases">
        <title>Genome content predicts the carbon catabolic preferences of heterotrophic bacteria.</title>
        <authorList>
            <person name="Gralka M."/>
        </authorList>
    </citation>
    <scope>NUCLEOTIDE SEQUENCE</scope>
    <source>
        <strain evidence="2">C2R13</strain>
    </source>
</reference>
<proteinExistence type="predicted"/>
<protein>
    <submittedName>
        <fullName evidence="2">Heavy metal-binding domain-containing protein</fullName>
    </submittedName>
</protein>
<gene>
    <name evidence="2" type="ORF">Q4535_13290</name>
</gene>
<organism evidence="2 3">
    <name type="scientific">Cobetia amphilecti</name>
    <dbReference type="NCBI Taxonomy" id="1055104"/>
    <lineage>
        <taxon>Bacteria</taxon>
        <taxon>Pseudomonadati</taxon>
        <taxon>Pseudomonadota</taxon>
        <taxon>Gammaproteobacteria</taxon>
        <taxon>Oceanospirillales</taxon>
        <taxon>Halomonadaceae</taxon>
        <taxon>Cobetia</taxon>
    </lineage>
</organism>
<sequence>MASRSAQSLASSKRSAAPATRAHSGRASRVLTLVSALLLGSAGLVASAPAVARDTQHFLPIMPVMASTAASQRLGKDVAFFFGDKQPYERIEKRGWARVNPKTNATNKSDAEACRWVFLSALRELQEKAREYGANAVINIRSDYDKVPYSSSEKYECHAGNIVAGVALRGDLVILHPKN</sequence>
<dbReference type="EMBL" id="JAUORK010000019">
    <property type="protein sequence ID" value="MDO6673085.1"/>
    <property type="molecule type" value="Genomic_DNA"/>
</dbReference>
<accession>A0AAP4WWF9</accession>
<dbReference type="InterPro" id="IPR035439">
    <property type="entry name" value="UPF0145_dom_sf"/>
</dbReference>
<dbReference type="SUPFAM" id="SSF117782">
    <property type="entry name" value="YbjQ-like"/>
    <property type="match status" value="1"/>
</dbReference>
<evidence type="ECO:0000313" key="3">
    <source>
        <dbReference type="Proteomes" id="UP001170481"/>
    </source>
</evidence>
<dbReference type="RefSeq" id="WP_303594743.1">
    <property type="nucleotide sequence ID" value="NZ_JAUORK010000019.1"/>
</dbReference>
<evidence type="ECO:0000256" key="1">
    <source>
        <dbReference type="SAM" id="MobiDB-lite"/>
    </source>
</evidence>
<feature type="compositionally biased region" description="Polar residues" evidence="1">
    <location>
        <begin position="1"/>
        <end position="14"/>
    </location>
</feature>
<evidence type="ECO:0000313" key="2">
    <source>
        <dbReference type="EMBL" id="MDO6673085.1"/>
    </source>
</evidence>
<dbReference type="Gene3D" id="3.30.110.70">
    <property type="entry name" value="Hypothetical protein apc22750. Chain B"/>
    <property type="match status" value="1"/>
</dbReference>